<keyword evidence="2" id="KW-0698">rRNA processing</keyword>
<gene>
    <name evidence="4" type="ORF">MNBD_ALPHA01-749</name>
</gene>
<dbReference type="NCBIfam" id="TIGR00138">
    <property type="entry name" value="rsmG_gidB"/>
    <property type="match status" value="1"/>
</dbReference>
<dbReference type="HAMAP" id="MF_00074">
    <property type="entry name" value="16SrRNA_methyltr_G"/>
    <property type="match status" value="1"/>
</dbReference>
<dbReference type="Gene3D" id="3.40.50.150">
    <property type="entry name" value="Vaccinia Virus protein VP39"/>
    <property type="match status" value="1"/>
</dbReference>
<proteinExistence type="inferred from homology"/>
<dbReference type="Pfam" id="PF02527">
    <property type="entry name" value="GidB"/>
    <property type="match status" value="1"/>
</dbReference>
<dbReference type="EMBL" id="UOEJ01000251">
    <property type="protein sequence ID" value="VAW06768.1"/>
    <property type="molecule type" value="Genomic_DNA"/>
</dbReference>
<dbReference type="PANTHER" id="PTHR31760">
    <property type="entry name" value="S-ADENOSYL-L-METHIONINE-DEPENDENT METHYLTRANSFERASES SUPERFAMILY PROTEIN"/>
    <property type="match status" value="1"/>
</dbReference>
<evidence type="ECO:0000256" key="1">
    <source>
        <dbReference type="ARBA" id="ARBA00022490"/>
    </source>
</evidence>
<organism evidence="4">
    <name type="scientific">hydrothermal vent metagenome</name>
    <dbReference type="NCBI Taxonomy" id="652676"/>
    <lineage>
        <taxon>unclassified sequences</taxon>
        <taxon>metagenomes</taxon>
        <taxon>ecological metagenomes</taxon>
    </lineage>
</organism>
<dbReference type="PANTHER" id="PTHR31760:SF0">
    <property type="entry name" value="S-ADENOSYL-L-METHIONINE-DEPENDENT METHYLTRANSFERASES SUPERFAMILY PROTEIN"/>
    <property type="match status" value="1"/>
</dbReference>
<name>A0A3B0SMU1_9ZZZZ</name>
<dbReference type="InterPro" id="IPR003682">
    <property type="entry name" value="rRNA_ssu_MeTfrase_G"/>
</dbReference>
<keyword evidence="1" id="KW-0963">Cytoplasm</keyword>
<dbReference type="GO" id="GO:0070043">
    <property type="term" value="F:rRNA (guanine-N7-)-methyltransferase activity"/>
    <property type="evidence" value="ECO:0007669"/>
    <property type="project" value="TreeGrafter"/>
</dbReference>
<dbReference type="SUPFAM" id="SSF53335">
    <property type="entry name" value="S-adenosyl-L-methionine-dependent methyltransferases"/>
    <property type="match status" value="1"/>
</dbReference>
<dbReference type="PIRSF" id="PIRSF003078">
    <property type="entry name" value="GidB"/>
    <property type="match status" value="1"/>
</dbReference>
<accession>A0A3B0SMU1</accession>
<protein>
    <submittedName>
        <fullName evidence="4">16S rRNA (Guanine(527)-N(7))-methyltransferase</fullName>
        <ecNumber evidence="4">2.1.1.170</ecNumber>
    </submittedName>
</protein>
<evidence type="ECO:0000256" key="3">
    <source>
        <dbReference type="ARBA" id="ARBA00022679"/>
    </source>
</evidence>
<dbReference type="AlphaFoldDB" id="A0A3B0SMU1"/>
<keyword evidence="4" id="KW-0489">Methyltransferase</keyword>
<reference evidence="4" key="1">
    <citation type="submission" date="2018-06" db="EMBL/GenBank/DDBJ databases">
        <authorList>
            <person name="Zhirakovskaya E."/>
        </authorList>
    </citation>
    <scope>NUCLEOTIDE SEQUENCE</scope>
</reference>
<dbReference type="EC" id="2.1.1.170" evidence="4"/>
<dbReference type="InterPro" id="IPR029063">
    <property type="entry name" value="SAM-dependent_MTases_sf"/>
</dbReference>
<dbReference type="GO" id="GO:0005829">
    <property type="term" value="C:cytosol"/>
    <property type="evidence" value="ECO:0007669"/>
    <property type="project" value="TreeGrafter"/>
</dbReference>
<evidence type="ECO:0000256" key="2">
    <source>
        <dbReference type="ARBA" id="ARBA00022552"/>
    </source>
</evidence>
<sequence length="212" mass="24037">MSGFFDEKSFQEKTGVPRETLENLRIYASLLKKWQNKINLVSTTTLPDLWSRHFYDSFQLKPHFDLSKAENLRILDIGSGAGFPGLLLSMLGIGEFHMVESNNKKCAFMRQVIRDTKCRAVVHNMRAENLTAFHVDYIISRACAPLGKLLSLGQNFIHDDVVCLFLKGQTAEQEIVGAREKWAFEVEKFTSITEESAMLLKVSHIKALGPVE</sequence>
<evidence type="ECO:0000313" key="4">
    <source>
        <dbReference type="EMBL" id="VAW06768.1"/>
    </source>
</evidence>
<keyword evidence="3 4" id="KW-0808">Transferase</keyword>